<reference evidence="5 6" key="1">
    <citation type="submission" date="2020-12" db="EMBL/GenBank/DDBJ databases">
        <authorList>
            <person name="Shan Y."/>
        </authorList>
    </citation>
    <scope>NUCLEOTIDE SEQUENCE [LARGE SCALE GENOMIC DNA]</scope>
    <source>
        <strain evidence="6">csc3.9</strain>
    </source>
</reference>
<dbReference type="Pfam" id="PF16113">
    <property type="entry name" value="ECH_2"/>
    <property type="match status" value="1"/>
</dbReference>
<evidence type="ECO:0000313" key="6">
    <source>
        <dbReference type="Proteomes" id="UP000596063"/>
    </source>
</evidence>
<dbReference type="GO" id="GO:0016853">
    <property type="term" value="F:isomerase activity"/>
    <property type="evidence" value="ECO:0007669"/>
    <property type="project" value="UniProtKB-KW"/>
</dbReference>
<dbReference type="InterPro" id="IPR032259">
    <property type="entry name" value="HIBYL-CoA-H"/>
</dbReference>
<proteinExistence type="predicted"/>
<feature type="domain" description="Enoyl-CoA hydratase/isomerase" evidence="4">
    <location>
        <begin position="31"/>
        <end position="369"/>
    </location>
</feature>
<dbReference type="GO" id="GO:0005829">
    <property type="term" value="C:cytosol"/>
    <property type="evidence" value="ECO:0007669"/>
    <property type="project" value="TreeGrafter"/>
</dbReference>
<protein>
    <recommendedName>
        <fullName evidence="2">3-hydroxyisobutyryl-CoA hydrolase</fullName>
        <ecNumber evidence="2">3.1.2.4</ecNumber>
    </recommendedName>
</protein>
<dbReference type="EC" id="3.1.2.4" evidence="2"/>
<name>A0A7T4UNV2_9GAMM</name>
<accession>A0A7T4UNV2</accession>
<dbReference type="GO" id="GO:0006574">
    <property type="term" value="P:L-valine catabolic process"/>
    <property type="evidence" value="ECO:0007669"/>
    <property type="project" value="TreeGrafter"/>
</dbReference>
<dbReference type="EMBL" id="CP066167">
    <property type="protein sequence ID" value="QQD16998.1"/>
    <property type="molecule type" value="Genomic_DNA"/>
</dbReference>
<keyword evidence="5" id="KW-0413">Isomerase</keyword>
<comment type="catalytic activity">
    <reaction evidence="1">
        <text>3-hydroxy-2-methylpropanoyl-CoA + H2O = 3-hydroxy-2-methylpropanoate + CoA + H(+)</text>
        <dbReference type="Rhea" id="RHEA:20888"/>
        <dbReference type="ChEBI" id="CHEBI:11805"/>
        <dbReference type="ChEBI" id="CHEBI:15377"/>
        <dbReference type="ChEBI" id="CHEBI:15378"/>
        <dbReference type="ChEBI" id="CHEBI:57287"/>
        <dbReference type="ChEBI" id="CHEBI:57340"/>
        <dbReference type="EC" id="3.1.2.4"/>
    </reaction>
</comment>
<sequence>MPVLGSASVMQVDFSLCLQRHPAPAGGYVAQLTLNLPKQLNALTPEMVEMLYLHLCQLRDDPEAVAVFLEGAGHRAFCTGADARRMLASAMANPGGAAVEAEAFLAREYACFHLIHSFPKPVVVWGHGLVMGAGVGLMAGASHRIVTESSRLSMPEITIGFLPNAGASWYLAQMPGKTGLFSALTAAPLDAADALYAGLADYCLADDSRGAVLRSLIGLPWGDCPQENGERLTDHLTDLEAEHGICLDAAQLKMHRAWIDDSSTSLDAGTIARQLQRSAQRSPWASAALESMGRGAASSAKLIVAQLQNVEALGLKEVFRLELVLAANRLRDPEFAEGVRARLIDKHRAPNWCYRSIGEVPDQEIQALFVAPWEQHPLDEIL</sequence>
<keyword evidence="6" id="KW-1185">Reference proteome</keyword>
<dbReference type="Proteomes" id="UP000596063">
    <property type="component" value="Chromosome"/>
</dbReference>
<dbReference type="PANTHER" id="PTHR43176:SF3">
    <property type="entry name" value="3-HYDROXYISOBUTYRYL-COA HYDROLASE, MITOCHONDRIAL"/>
    <property type="match status" value="1"/>
</dbReference>
<dbReference type="AlphaFoldDB" id="A0A7T4UNV2"/>
<evidence type="ECO:0000256" key="2">
    <source>
        <dbReference type="ARBA" id="ARBA00011915"/>
    </source>
</evidence>
<dbReference type="NCBIfam" id="NF004127">
    <property type="entry name" value="PRK05617.1"/>
    <property type="match status" value="1"/>
</dbReference>
<gene>
    <name evidence="5" type="ORF">I6N98_11465</name>
</gene>
<evidence type="ECO:0000259" key="4">
    <source>
        <dbReference type="Pfam" id="PF16113"/>
    </source>
</evidence>
<dbReference type="InterPro" id="IPR029045">
    <property type="entry name" value="ClpP/crotonase-like_dom_sf"/>
</dbReference>
<dbReference type="CDD" id="cd06558">
    <property type="entry name" value="crotonase-like"/>
    <property type="match status" value="1"/>
</dbReference>
<dbReference type="KEGG" id="snan:I6N98_11465"/>
<evidence type="ECO:0000256" key="3">
    <source>
        <dbReference type="ARBA" id="ARBA00022801"/>
    </source>
</evidence>
<evidence type="ECO:0000256" key="1">
    <source>
        <dbReference type="ARBA" id="ARBA00001709"/>
    </source>
</evidence>
<dbReference type="SUPFAM" id="SSF52096">
    <property type="entry name" value="ClpP/crotonase"/>
    <property type="match status" value="1"/>
</dbReference>
<keyword evidence="3" id="KW-0378">Hydrolase</keyword>
<evidence type="ECO:0000313" key="5">
    <source>
        <dbReference type="EMBL" id="QQD16998.1"/>
    </source>
</evidence>
<dbReference type="InterPro" id="IPR045004">
    <property type="entry name" value="ECH_dom"/>
</dbReference>
<dbReference type="GO" id="GO:0003860">
    <property type="term" value="F:3-hydroxyisobutyryl-CoA hydrolase activity"/>
    <property type="evidence" value="ECO:0007669"/>
    <property type="project" value="UniProtKB-EC"/>
</dbReference>
<organism evidence="5 6">
    <name type="scientific">Spongiibacter nanhainus</name>
    <dbReference type="NCBI Taxonomy" id="2794344"/>
    <lineage>
        <taxon>Bacteria</taxon>
        <taxon>Pseudomonadati</taxon>
        <taxon>Pseudomonadota</taxon>
        <taxon>Gammaproteobacteria</taxon>
        <taxon>Cellvibrionales</taxon>
        <taxon>Spongiibacteraceae</taxon>
        <taxon>Spongiibacter</taxon>
    </lineage>
</organism>
<dbReference type="Gene3D" id="3.90.226.10">
    <property type="entry name" value="2-enoyl-CoA Hydratase, Chain A, domain 1"/>
    <property type="match status" value="1"/>
</dbReference>
<dbReference type="PANTHER" id="PTHR43176">
    <property type="entry name" value="3-HYDROXYISOBUTYRYL-COA HYDROLASE-RELATED"/>
    <property type="match status" value="1"/>
</dbReference>